<organism evidence="3">
    <name type="scientific">Phakopsora pachyrhizi</name>
    <name type="common">Asian soybean rust disease fungus</name>
    <dbReference type="NCBI Taxonomy" id="170000"/>
    <lineage>
        <taxon>Eukaryota</taxon>
        <taxon>Fungi</taxon>
        <taxon>Dikarya</taxon>
        <taxon>Basidiomycota</taxon>
        <taxon>Pucciniomycotina</taxon>
        <taxon>Pucciniomycetes</taxon>
        <taxon>Pucciniales</taxon>
        <taxon>Phakopsoraceae</taxon>
        <taxon>Phakopsora</taxon>
    </lineage>
</organism>
<name>A0A0S1MK09_PHAPC</name>
<dbReference type="AlphaFoldDB" id="A0A0S1MK09"/>
<dbReference type="InterPro" id="IPR056146">
    <property type="entry name" value="DUF7729"/>
</dbReference>
<evidence type="ECO:0000313" key="3">
    <source>
        <dbReference type="EMBL" id="ALL41271.1"/>
    </source>
</evidence>
<dbReference type="Pfam" id="PF24855">
    <property type="entry name" value="DUF7729"/>
    <property type="match status" value="1"/>
</dbReference>
<dbReference type="EMBL" id="KT247182">
    <property type="protein sequence ID" value="ALL41271.1"/>
    <property type="molecule type" value="mRNA"/>
</dbReference>
<reference evidence="3" key="1">
    <citation type="submission" date="2015-07" db="EMBL/GenBank/DDBJ databases">
        <title>Elucidating the P. pachyrhizi secretome and potential effectors.</title>
        <authorList>
            <person name="de Carvalho M.C.C.G."/>
            <person name="Nascimento L.C."/>
            <person name="Darben L.M."/>
            <person name="Polizel-Podanosqui A.M."/>
            <person name="Lopes-Caitar V.S."/>
            <person name="Rocha C.S."/>
            <person name="Qi M."/>
            <person name="Carazolle M."/>
            <person name="Kuwahara M.K."/>
            <person name="Pereira G.A.G."/>
            <person name="Abdelnoor R.V."/>
            <person name="Whitham S.A."/>
            <person name="Marcelino-Guimaraes F.C."/>
        </authorList>
    </citation>
    <scope>NUCLEOTIDE SEQUENCE</scope>
</reference>
<accession>A0A0S1MK09</accession>
<feature type="signal peptide" evidence="1">
    <location>
        <begin position="1"/>
        <end position="23"/>
    </location>
</feature>
<keyword evidence="1" id="KW-0732">Signal</keyword>
<proteinExistence type="evidence at transcript level"/>
<protein>
    <recommendedName>
        <fullName evidence="2">DUF7729 domain-containing protein</fullName>
    </recommendedName>
</protein>
<evidence type="ECO:0000256" key="1">
    <source>
        <dbReference type="SAM" id="SignalP"/>
    </source>
</evidence>
<dbReference type="PANTHER" id="PTHR34862:SF1">
    <property type="entry name" value="SPARK DOMAIN-CONTAINING PROTEIN"/>
    <property type="match status" value="1"/>
</dbReference>
<sequence>MLSTIKLSTVLAISASSYGLVSSQATNSSSTSNSSSSGTPSTASLTAGLSSGCQVAAGNLLSTQFATCSNLIGLVSLVSAQGGLLVPLTNWITGTCSANPCSNDTISSTLSALNSGCGSDVQKGVPAAIALNTVISNYNPIRDLLCTQYASNSSYCVPSIVGNVQNATGRNFTVTEILGIVSGRLSDLSLSSIPSGTYCNDCGHALFTKSNSITVNTGTSNVSTASNGSSEAVAKVCGASFNDGRVPDSVRVAGSPSKANAQNAGEQTKASLLSIALMSIVGLAGACIV</sequence>
<feature type="chain" id="PRO_5006589056" description="DUF7729 domain-containing protein" evidence="1">
    <location>
        <begin position="24"/>
        <end position="289"/>
    </location>
</feature>
<dbReference type="PANTHER" id="PTHR34862">
    <property type="entry name" value="SPARK DOMAIN-CONTAINING PROTEIN"/>
    <property type="match status" value="1"/>
</dbReference>
<feature type="domain" description="DUF7729" evidence="2">
    <location>
        <begin position="64"/>
        <end position="243"/>
    </location>
</feature>
<evidence type="ECO:0000259" key="2">
    <source>
        <dbReference type="Pfam" id="PF24855"/>
    </source>
</evidence>